<dbReference type="Proteomes" id="UP000284841">
    <property type="component" value="Unassembled WGS sequence"/>
</dbReference>
<dbReference type="PROSITE" id="PS50931">
    <property type="entry name" value="HTH_LYSR"/>
    <property type="match status" value="1"/>
</dbReference>
<dbReference type="InterPro" id="IPR000847">
    <property type="entry name" value="LysR_HTH_N"/>
</dbReference>
<accession>A0A415E0T0</accession>
<evidence type="ECO:0000256" key="2">
    <source>
        <dbReference type="ARBA" id="ARBA00023015"/>
    </source>
</evidence>
<proteinExistence type="inferred from homology"/>
<keyword evidence="2" id="KW-0805">Transcription regulation</keyword>
<dbReference type="InterPro" id="IPR036388">
    <property type="entry name" value="WH-like_DNA-bd_sf"/>
</dbReference>
<comment type="similarity">
    <text evidence="1">Belongs to the LysR transcriptional regulatory family.</text>
</comment>
<dbReference type="Gene3D" id="3.40.190.290">
    <property type="match status" value="1"/>
</dbReference>
<dbReference type="SUPFAM" id="SSF53850">
    <property type="entry name" value="Periplasmic binding protein-like II"/>
    <property type="match status" value="1"/>
</dbReference>
<dbReference type="PRINTS" id="PR00039">
    <property type="entry name" value="HTHLYSR"/>
</dbReference>
<evidence type="ECO:0000313" key="6">
    <source>
        <dbReference type="EMBL" id="RHJ87242.1"/>
    </source>
</evidence>
<comment type="caution">
    <text evidence="6">The sequence shown here is derived from an EMBL/GenBank/DDBJ whole genome shotgun (WGS) entry which is preliminary data.</text>
</comment>
<protein>
    <submittedName>
        <fullName evidence="6">LysR family transcriptional regulator</fullName>
    </submittedName>
</protein>
<feature type="domain" description="HTH lysR-type" evidence="5">
    <location>
        <begin position="1"/>
        <end position="58"/>
    </location>
</feature>
<sequence>MNLIKYQAFIKVVEMKSITKAAQSMGYSQPGISHMLDSLEKEVGFPLLIRSKDAIRTTDEGEQLLYYCRQIIKNSNDFQETVDAINGLLSGSIHIGAYNSTLLSSVPALIAKFCRAYSKINISVQEYSHSDLAHSLINGNLDLAFMSPPTPNKYEFRPLFHDTYCVIMSHDHPLAAHDKIPVKKLNGCDFIMPMDGCDDIVNQIMREYPFTPHITFHTASDAAGIAMAKENLGVYVTSTLQLTKLPDGAIAKEFAEDLYRVIGICLRSFKHASPAAKEFVKLAEQTAKNM</sequence>
<keyword evidence="7" id="KW-1185">Reference proteome</keyword>
<organism evidence="6 7">
    <name type="scientific">Emergencia timonensis</name>
    <dbReference type="NCBI Taxonomy" id="1776384"/>
    <lineage>
        <taxon>Bacteria</taxon>
        <taxon>Bacillati</taxon>
        <taxon>Bacillota</taxon>
        <taxon>Clostridia</taxon>
        <taxon>Peptostreptococcales</taxon>
        <taxon>Anaerovoracaceae</taxon>
        <taxon>Emergencia</taxon>
    </lineage>
</organism>
<gene>
    <name evidence="6" type="ORF">DW099_11105</name>
</gene>
<dbReference type="GO" id="GO:0005829">
    <property type="term" value="C:cytosol"/>
    <property type="evidence" value="ECO:0007669"/>
    <property type="project" value="TreeGrafter"/>
</dbReference>
<dbReference type="CDD" id="cd05466">
    <property type="entry name" value="PBP2_LTTR_substrate"/>
    <property type="match status" value="1"/>
</dbReference>
<evidence type="ECO:0000259" key="5">
    <source>
        <dbReference type="PROSITE" id="PS50931"/>
    </source>
</evidence>
<evidence type="ECO:0000256" key="3">
    <source>
        <dbReference type="ARBA" id="ARBA00023125"/>
    </source>
</evidence>
<evidence type="ECO:0000256" key="4">
    <source>
        <dbReference type="ARBA" id="ARBA00023163"/>
    </source>
</evidence>
<dbReference type="GeneID" id="83003111"/>
<reference evidence="6 7" key="1">
    <citation type="submission" date="2018-08" db="EMBL/GenBank/DDBJ databases">
        <title>A genome reference for cultivated species of the human gut microbiota.</title>
        <authorList>
            <person name="Zou Y."/>
            <person name="Xue W."/>
            <person name="Luo G."/>
        </authorList>
    </citation>
    <scope>NUCLEOTIDE SEQUENCE [LARGE SCALE GENOMIC DNA]</scope>
    <source>
        <strain evidence="6 7">AM07-24</strain>
    </source>
</reference>
<dbReference type="RefSeq" id="WP_067533979.1">
    <property type="nucleotide sequence ID" value="NZ_AP025567.1"/>
</dbReference>
<dbReference type="EMBL" id="QRMS01000003">
    <property type="protein sequence ID" value="RHJ87242.1"/>
    <property type="molecule type" value="Genomic_DNA"/>
</dbReference>
<dbReference type="InterPro" id="IPR036390">
    <property type="entry name" value="WH_DNA-bd_sf"/>
</dbReference>
<dbReference type="AlphaFoldDB" id="A0A415E0T0"/>
<name>A0A415E0T0_9FIRM</name>
<dbReference type="Pfam" id="PF03466">
    <property type="entry name" value="LysR_substrate"/>
    <property type="match status" value="1"/>
</dbReference>
<dbReference type="Pfam" id="PF00126">
    <property type="entry name" value="HTH_1"/>
    <property type="match status" value="1"/>
</dbReference>
<dbReference type="InterPro" id="IPR005119">
    <property type="entry name" value="LysR_subst-bd"/>
</dbReference>
<dbReference type="FunFam" id="1.10.10.10:FF:000001">
    <property type="entry name" value="LysR family transcriptional regulator"/>
    <property type="match status" value="1"/>
</dbReference>
<dbReference type="GO" id="GO:0003700">
    <property type="term" value="F:DNA-binding transcription factor activity"/>
    <property type="evidence" value="ECO:0007669"/>
    <property type="project" value="InterPro"/>
</dbReference>
<dbReference type="InterPro" id="IPR050950">
    <property type="entry name" value="HTH-type_LysR_regulators"/>
</dbReference>
<dbReference type="PANTHER" id="PTHR30419:SF24">
    <property type="entry name" value="HTH-TYPE TRANSCRIPTIONAL REGULATOR CZCR"/>
    <property type="match status" value="1"/>
</dbReference>
<dbReference type="GO" id="GO:0003677">
    <property type="term" value="F:DNA binding"/>
    <property type="evidence" value="ECO:0007669"/>
    <property type="project" value="UniProtKB-KW"/>
</dbReference>
<keyword evidence="3" id="KW-0238">DNA-binding</keyword>
<dbReference type="STRING" id="1776384.GCA_900086585_00710"/>
<dbReference type="Gene3D" id="1.10.10.10">
    <property type="entry name" value="Winged helix-like DNA-binding domain superfamily/Winged helix DNA-binding domain"/>
    <property type="match status" value="1"/>
</dbReference>
<evidence type="ECO:0000313" key="7">
    <source>
        <dbReference type="Proteomes" id="UP000284841"/>
    </source>
</evidence>
<keyword evidence="4" id="KW-0804">Transcription</keyword>
<dbReference type="SUPFAM" id="SSF46785">
    <property type="entry name" value="Winged helix' DNA-binding domain"/>
    <property type="match status" value="1"/>
</dbReference>
<evidence type="ECO:0000256" key="1">
    <source>
        <dbReference type="ARBA" id="ARBA00009437"/>
    </source>
</evidence>
<dbReference type="PANTHER" id="PTHR30419">
    <property type="entry name" value="HTH-TYPE TRANSCRIPTIONAL REGULATOR YBHD"/>
    <property type="match status" value="1"/>
</dbReference>
<dbReference type="OrthoDB" id="63123at2"/>